<keyword evidence="3 4" id="KW-0663">Pyridoxal phosphate</keyword>
<dbReference type="InterPro" id="IPR015422">
    <property type="entry name" value="PyrdxlP-dep_Trfase_small"/>
</dbReference>
<dbReference type="CDD" id="cd00610">
    <property type="entry name" value="OAT_like"/>
    <property type="match status" value="1"/>
</dbReference>
<proteinExistence type="inferred from homology"/>
<sequence length="453" mass="49271">MINGSLQSSVLHPTLAYAPPVVVKSDGLFHHTQDGRQILDATGGAAVASVGHNHPRVKEAIIKQLDDVSYCYAQTFTTKSSEALTKLLTESTGGRMSKVFIVSSGTEAVEAALKLSRQYHTENSENQRVRFIARRQSYHGNTLGSLSVSSHTARKALYLPMLSTNVSHVSPCYPYRNMRPDETEGEHVARLAAELEEEFQRVGSATVCAFVVETVSGATLGAVAPLPGYMKAMKQVCERHGALFIMDEVMSGIGRTGTFHAWEQEEVVPDIQTVAKGLGGGYVPIGAVLVNQKVVDVLSKGSKMFSHSQTYQAHPLACAAALAVQEVIRDEKLVDNVRKLGCSFGKMLKERLDAHPNIGEVRGRGFLWAVEFVQDKCSKAPFPVSEKVAMGIHSLGLNKKHCVSLLPSSGTANGKDGDHVVLAPPYACTLQDLEDISDRTSRVIYEFFESRTR</sequence>
<dbReference type="OrthoDB" id="5419315at2759"/>
<dbReference type="AlphaFoldDB" id="A0A9P4MJ07"/>
<comment type="cofactor">
    <cofactor evidence="1">
        <name>pyridoxal 5'-phosphate</name>
        <dbReference type="ChEBI" id="CHEBI:597326"/>
    </cofactor>
</comment>
<organism evidence="5 6">
    <name type="scientific">Myriangium duriaei CBS 260.36</name>
    <dbReference type="NCBI Taxonomy" id="1168546"/>
    <lineage>
        <taxon>Eukaryota</taxon>
        <taxon>Fungi</taxon>
        <taxon>Dikarya</taxon>
        <taxon>Ascomycota</taxon>
        <taxon>Pezizomycotina</taxon>
        <taxon>Dothideomycetes</taxon>
        <taxon>Dothideomycetidae</taxon>
        <taxon>Myriangiales</taxon>
        <taxon>Myriangiaceae</taxon>
        <taxon>Myriangium</taxon>
    </lineage>
</organism>
<evidence type="ECO:0000256" key="3">
    <source>
        <dbReference type="ARBA" id="ARBA00022898"/>
    </source>
</evidence>
<reference evidence="5" key="1">
    <citation type="journal article" date="2020" name="Stud. Mycol.">
        <title>101 Dothideomycetes genomes: a test case for predicting lifestyles and emergence of pathogens.</title>
        <authorList>
            <person name="Haridas S."/>
            <person name="Albert R."/>
            <person name="Binder M."/>
            <person name="Bloem J."/>
            <person name="Labutti K."/>
            <person name="Salamov A."/>
            <person name="Andreopoulos B."/>
            <person name="Baker S."/>
            <person name="Barry K."/>
            <person name="Bills G."/>
            <person name="Bluhm B."/>
            <person name="Cannon C."/>
            <person name="Castanera R."/>
            <person name="Culley D."/>
            <person name="Daum C."/>
            <person name="Ezra D."/>
            <person name="Gonzalez J."/>
            <person name="Henrissat B."/>
            <person name="Kuo A."/>
            <person name="Liang C."/>
            <person name="Lipzen A."/>
            <person name="Lutzoni F."/>
            <person name="Magnuson J."/>
            <person name="Mondo S."/>
            <person name="Nolan M."/>
            <person name="Ohm R."/>
            <person name="Pangilinan J."/>
            <person name="Park H.-J."/>
            <person name="Ramirez L."/>
            <person name="Alfaro M."/>
            <person name="Sun H."/>
            <person name="Tritt A."/>
            <person name="Yoshinaga Y."/>
            <person name="Zwiers L.-H."/>
            <person name="Turgeon B."/>
            <person name="Goodwin S."/>
            <person name="Spatafora J."/>
            <person name="Crous P."/>
            <person name="Grigoriev I."/>
        </authorList>
    </citation>
    <scope>NUCLEOTIDE SEQUENCE</scope>
    <source>
        <strain evidence="5">CBS 260.36</strain>
    </source>
</reference>
<dbReference type="Gene3D" id="3.90.1150.10">
    <property type="entry name" value="Aspartate Aminotransferase, domain 1"/>
    <property type="match status" value="1"/>
</dbReference>
<dbReference type="GO" id="GO:0030170">
    <property type="term" value="F:pyridoxal phosphate binding"/>
    <property type="evidence" value="ECO:0007669"/>
    <property type="project" value="InterPro"/>
</dbReference>
<dbReference type="InterPro" id="IPR015421">
    <property type="entry name" value="PyrdxlP-dep_Trfase_major"/>
</dbReference>
<dbReference type="Pfam" id="PF00202">
    <property type="entry name" value="Aminotran_3"/>
    <property type="match status" value="1"/>
</dbReference>
<comment type="caution">
    <text evidence="5">The sequence shown here is derived from an EMBL/GenBank/DDBJ whole genome shotgun (WGS) entry which is preliminary data.</text>
</comment>
<dbReference type="PANTHER" id="PTHR43094">
    <property type="entry name" value="AMINOTRANSFERASE"/>
    <property type="match status" value="1"/>
</dbReference>
<dbReference type="EMBL" id="ML996087">
    <property type="protein sequence ID" value="KAF2151604.1"/>
    <property type="molecule type" value="Genomic_DNA"/>
</dbReference>
<comment type="similarity">
    <text evidence="2 4">Belongs to the class-III pyridoxal-phosphate-dependent aminotransferase family.</text>
</comment>
<evidence type="ECO:0000256" key="4">
    <source>
        <dbReference type="RuleBase" id="RU003560"/>
    </source>
</evidence>
<protein>
    <submittedName>
        <fullName evidence="5">PLP-dependent transferase</fullName>
    </submittedName>
</protein>
<dbReference type="Proteomes" id="UP000799439">
    <property type="component" value="Unassembled WGS sequence"/>
</dbReference>
<dbReference type="InterPro" id="IPR005814">
    <property type="entry name" value="Aminotrans_3"/>
</dbReference>
<evidence type="ECO:0000256" key="1">
    <source>
        <dbReference type="ARBA" id="ARBA00001933"/>
    </source>
</evidence>
<dbReference type="PANTHER" id="PTHR43094:SF1">
    <property type="entry name" value="AMINOTRANSFERASE CLASS-III"/>
    <property type="match status" value="1"/>
</dbReference>
<dbReference type="GO" id="GO:0008483">
    <property type="term" value="F:transaminase activity"/>
    <property type="evidence" value="ECO:0007669"/>
    <property type="project" value="InterPro"/>
</dbReference>
<name>A0A9P4MJ07_9PEZI</name>
<dbReference type="FunFam" id="3.40.640.10:FF:000004">
    <property type="entry name" value="Acetylornithine aminotransferase"/>
    <property type="match status" value="1"/>
</dbReference>
<gene>
    <name evidence="5" type="ORF">K461DRAFT_279085</name>
</gene>
<dbReference type="InterPro" id="IPR015424">
    <property type="entry name" value="PyrdxlP-dep_Trfase"/>
</dbReference>
<dbReference type="Gene3D" id="3.40.640.10">
    <property type="entry name" value="Type I PLP-dependent aspartate aminotransferase-like (Major domain)"/>
    <property type="match status" value="1"/>
</dbReference>
<evidence type="ECO:0000313" key="5">
    <source>
        <dbReference type="EMBL" id="KAF2151604.1"/>
    </source>
</evidence>
<dbReference type="NCBIfam" id="NF005685">
    <property type="entry name" value="PRK07483.1"/>
    <property type="match status" value="1"/>
</dbReference>
<evidence type="ECO:0000313" key="6">
    <source>
        <dbReference type="Proteomes" id="UP000799439"/>
    </source>
</evidence>
<evidence type="ECO:0000256" key="2">
    <source>
        <dbReference type="ARBA" id="ARBA00008954"/>
    </source>
</evidence>
<accession>A0A9P4MJ07</accession>
<dbReference type="SUPFAM" id="SSF53383">
    <property type="entry name" value="PLP-dependent transferases"/>
    <property type="match status" value="1"/>
</dbReference>
<dbReference type="GO" id="GO:0005829">
    <property type="term" value="C:cytosol"/>
    <property type="evidence" value="ECO:0007669"/>
    <property type="project" value="TreeGrafter"/>
</dbReference>
<keyword evidence="6" id="KW-1185">Reference proteome</keyword>
<keyword evidence="5" id="KW-0808">Transferase</keyword>